<keyword evidence="3" id="KW-1185">Reference proteome</keyword>
<dbReference type="Proteomes" id="UP001107558">
    <property type="component" value="Chromosome 1"/>
</dbReference>
<dbReference type="PROSITE" id="PS51257">
    <property type="entry name" value="PROKAR_LIPOPROTEIN"/>
    <property type="match status" value="1"/>
</dbReference>
<feature type="signal peptide" evidence="1">
    <location>
        <begin position="1"/>
        <end position="28"/>
    </location>
</feature>
<proteinExistence type="predicted"/>
<name>A0A9J6CSV0_POLVA</name>
<sequence>MASYCGKSWPFKSRWIFALLLFMASCRSTIMESLELMGDDETTPNVECPASSENAACPCYKFEDANI</sequence>
<accession>A0A9J6CSV0</accession>
<dbReference type="EMBL" id="JADBJN010000001">
    <property type="protein sequence ID" value="KAG5684750.1"/>
    <property type="molecule type" value="Genomic_DNA"/>
</dbReference>
<organism evidence="2 3">
    <name type="scientific">Polypedilum vanderplanki</name>
    <name type="common">Sleeping chironomid midge</name>
    <dbReference type="NCBI Taxonomy" id="319348"/>
    <lineage>
        <taxon>Eukaryota</taxon>
        <taxon>Metazoa</taxon>
        <taxon>Ecdysozoa</taxon>
        <taxon>Arthropoda</taxon>
        <taxon>Hexapoda</taxon>
        <taxon>Insecta</taxon>
        <taxon>Pterygota</taxon>
        <taxon>Neoptera</taxon>
        <taxon>Endopterygota</taxon>
        <taxon>Diptera</taxon>
        <taxon>Nematocera</taxon>
        <taxon>Chironomoidea</taxon>
        <taxon>Chironomidae</taxon>
        <taxon>Chironominae</taxon>
        <taxon>Polypedilum</taxon>
        <taxon>Polypedilum</taxon>
    </lineage>
</organism>
<feature type="chain" id="PRO_5039916566" evidence="1">
    <location>
        <begin position="29"/>
        <end position="67"/>
    </location>
</feature>
<evidence type="ECO:0000256" key="1">
    <source>
        <dbReference type="SAM" id="SignalP"/>
    </source>
</evidence>
<evidence type="ECO:0000313" key="3">
    <source>
        <dbReference type="Proteomes" id="UP001107558"/>
    </source>
</evidence>
<reference evidence="2" key="1">
    <citation type="submission" date="2021-03" db="EMBL/GenBank/DDBJ databases">
        <title>Chromosome level genome of the anhydrobiotic midge Polypedilum vanderplanki.</title>
        <authorList>
            <person name="Yoshida Y."/>
            <person name="Kikawada T."/>
            <person name="Gusev O."/>
        </authorList>
    </citation>
    <scope>NUCLEOTIDE SEQUENCE</scope>
    <source>
        <strain evidence="2">NIAS01</strain>
        <tissue evidence="2">Whole body or cell culture</tissue>
    </source>
</reference>
<comment type="caution">
    <text evidence="2">The sequence shown here is derived from an EMBL/GenBank/DDBJ whole genome shotgun (WGS) entry which is preliminary data.</text>
</comment>
<evidence type="ECO:0000313" key="2">
    <source>
        <dbReference type="EMBL" id="KAG5684750.1"/>
    </source>
</evidence>
<gene>
    <name evidence="2" type="ORF">PVAND_013964</name>
</gene>
<keyword evidence="1" id="KW-0732">Signal</keyword>
<protein>
    <submittedName>
        <fullName evidence="2">Uncharacterized protein</fullName>
    </submittedName>
</protein>
<dbReference type="AlphaFoldDB" id="A0A9J6CSV0"/>